<comment type="similarity">
    <text evidence="10 11 14 15">Belongs to the peptidase S16 family.</text>
</comment>
<dbReference type="KEGG" id="htr:EPV75_06480"/>
<dbReference type="PANTHER" id="PTHR10046">
    <property type="entry name" value="ATP DEPENDENT LON PROTEASE FAMILY MEMBER"/>
    <property type="match status" value="1"/>
</dbReference>
<dbReference type="PROSITE" id="PS51787">
    <property type="entry name" value="LON_N"/>
    <property type="match status" value="1"/>
</dbReference>
<feature type="domain" description="Lon N-terminal" evidence="18">
    <location>
        <begin position="12"/>
        <end position="205"/>
    </location>
</feature>
<dbReference type="GO" id="GO:0005524">
    <property type="term" value="F:ATP binding"/>
    <property type="evidence" value="ECO:0007669"/>
    <property type="project" value="UniProtKB-UniRule"/>
</dbReference>
<dbReference type="GO" id="GO:0034605">
    <property type="term" value="P:cellular response to heat"/>
    <property type="evidence" value="ECO:0007669"/>
    <property type="project" value="UniProtKB-UniRule"/>
</dbReference>
<evidence type="ECO:0000256" key="15">
    <source>
        <dbReference type="RuleBase" id="RU000591"/>
    </source>
</evidence>
<dbReference type="Pfam" id="PF05362">
    <property type="entry name" value="Lon_C"/>
    <property type="match status" value="1"/>
</dbReference>
<dbReference type="PIRSF" id="PIRSF001174">
    <property type="entry name" value="Lon_proteas"/>
    <property type="match status" value="1"/>
</dbReference>
<dbReference type="GO" id="GO:0043565">
    <property type="term" value="F:sequence-specific DNA binding"/>
    <property type="evidence" value="ECO:0007669"/>
    <property type="project" value="UniProtKB-UniRule"/>
</dbReference>
<evidence type="ECO:0000256" key="12">
    <source>
        <dbReference type="PIRSR" id="PIRSR001174-1"/>
    </source>
</evidence>
<dbReference type="Proteomes" id="UP000285478">
    <property type="component" value="Chromosome"/>
</dbReference>
<dbReference type="InterPro" id="IPR027543">
    <property type="entry name" value="Lon_bac"/>
</dbReference>
<dbReference type="SUPFAM" id="SSF54211">
    <property type="entry name" value="Ribosomal protein S5 domain 2-like"/>
    <property type="match status" value="1"/>
</dbReference>
<dbReference type="SMART" id="SM00464">
    <property type="entry name" value="LON"/>
    <property type="match status" value="1"/>
</dbReference>
<dbReference type="Gene3D" id="1.10.8.60">
    <property type="match status" value="1"/>
</dbReference>
<dbReference type="InterPro" id="IPR015947">
    <property type="entry name" value="PUA-like_sf"/>
</dbReference>
<comment type="subcellular location">
    <subcellularLocation>
        <location evidence="1 10 11">Cytoplasm</location>
    </subcellularLocation>
</comment>
<dbReference type="Gene3D" id="2.30.130.40">
    <property type="entry name" value="LON domain-like"/>
    <property type="match status" value="1"/>
</dbReference>
<dbReference type="EC" id="3.4.21.53" evidence="10 11"/>
<sequence length="816" mass="91454">MDIDQIEFKTNVFVLALRDVVVFPGMVVPLFVGRPKSMNALNAAMKEDKQIFLITQKNATEETPTIDNLYRIGVMANILQLLKLPDGTLKVLVEGVKRFELLGLNNEESFLTGDIQQVESDETLDNDGVVLVRTIQERFQDYADLKKKIPSEVQKSIQKTTEPNRLVDTISANLKLGIEEKQQLLEILSINDRLEHILSTIETEIDLLESEQRINSRVKKKMDQTQRNFYLNTKLQAIHEELGEASEDGVSEMTKLKEQIDAAGMTPDALKVAEEELKKLKMMSPQSPEANIVRTYIEWLVAIPWKKRTRVSKDLNKAQAILDKQHYGLEKVKERIIEYLAVQKRVKKMKGPILCLVGPPGVGKTSLARSIAEATNRHYVRMSLGGVRDEAEIRGHRKTYLGAMPGRVIQKMKTAGTRNPLFLLDEIDKMARDQRGDPASALLEVLDPEQNKAFNDHYLEVDYDLSDVMFVATSNSMDIPEPLLDRMEIIDLAGYTENEKLNIASQHLLPREMKDHGLKKDEIEVPRESILKIIQTYTREAGVRLLDQKLAKICRKSVKEIVTGEAEAPIQVMPEDLEKYLGVAKYRFGLAEEKNQIGQVAGLAWTRVGGDLLRIEATAMPGKGKNTSTGQLGSVMQESTQTAMSVIRSRSKELGLEDDFYEKQDIHLHFPEGAIKKDGPSAGIAICTAIASVLTQIPVRSDVAMTGEITLRGEVLPIGGLKEKLLAAARGGIKTVLIPYENVRDLSEISEEVKAGLDIHPVQWIDEVFKIALESMPAIDDEEALADISMKDAEMDKIIANKETSKQILKKGQKRH</sequence>
<dbReference type="FunFam" id="3.40.50.300:FF:000021">
    <property type="entry name" value="Lon protease homolog"/>
    <property type="match status" value="1"/>
</dbReference>
<name>A0A410H329_9GAMM</name>
<comment type="induction">
    <text evidence="10">By heat shock.</text>
</comment>
<proteinExistence type="evidence at transcript level"/>
<evidence type="ECO:0000256" key="4">
    <source>
        <dbReference type="ARBA" id="ARBA00022741"/>
    </source>
</evidence>
<dbReference type="PROSITE" id="PS51786">
    <property type="entry name" value="LON_PROTEOLYTIC"/>
    <property type="match status" value="1"/>
</dbReference>
<keyword evidence="3 10" id="KW-0645">Protease</keyword>
<dbReference type="FunFam" id="1.20.5.5270:FF:000002">
    <property type="entry name" value="Lon protease homolog"/>
    <property type="match status" value="1"/>
</dbReference>
<evidence type="ECO:0000256" key="5">
    <source>
        <dbReference type="ARBA" id="ARBA00022801"/>
    </source>
</evidence>
<evidence type="ECO:0000313" key="19">
    <source>
        <dbReference type="EMBL" id="QAB15338.1"/>
    </source>
</evidence>
<dbReference type="Gene3D" id="1.20.58.1480">
    <property type="match status" value="1"/>
</dbReference>
<keyword evidence="4 10" id="KW-0547">Nucleotide-binding</keyword>
<dbReference type="Gene3D" id="1.20.5.5270">
    <property type="match status" value="1"/>
</dbReference>
<dbReference type="GO" id="GO:0005737">
    <property type="term" value="C:cytoplasm"/>
    <property type="evidence" value="ECO:0007669"/>
    <property type="project" value="UniProtKB-SubCell"/>
</dbReference>
<keyword evidence="2 10" id="KW-0963">Cytoplasm</keyword>
<dbReference type="GO" id="GO:0006515">
    <property type="term" value="P:protein quality control for misfolded or incompletely synthesized proteins"/>
    <property type="evidence" value="ECO:0007669"/>
    <property type="project" value="UniProtKB-UniRule"/>
</dbReference>
<dbReference type="NCBIfam" id="TIGR00763">
    <property type="entry name" value="lon"/>
    <property type="match status" value="1"/>
</dbReference>
<keyword evidence="7 10" id="KW-0067">ATP-binding</keyword>
<dbReference type="EMBL" id="CP035033">
    <property type="protein sequence ID" value="QAB15338.1"/>
    <property type="molecule type" value="Genomic_DNA"/>
</dbReference>
<dbReference type="InterPro" id="IPR003111">
    <property type="entry name" value="Lon_prtase_N"/>
</dbReference>
<dbReference type="CDD" id="cd19500">
    <property type="entry name" value="RecA-like_Lon"/>
    <property type="match status" value="1"/>
</dbReference>
<dbReference type="SUPFAM" id="SSF88697">
    <property type="entry name" value="PUA domain-like"/>
    <property type="match status" value="1"/>
</dbReference>
<dbReference type="SMART" id="SM00382">
    <property type="entry name" value="AAA"/>
    <property type="match status" value="1"/>
</dbReference>
<dbReference type="InterPro" id="IPR046336">
    <property type="entry name" value="Lon_prtase_N_sf"/>
</dbReference>
<feature type="binding site" evidence="10 13">
    <location>
        <begin position="358"/>
        <end position="365"/>
    </location>
    <ligand>
        <name>ATP</name>
        <dbReference type="ChEBI" id="CHEBI:30616"/>
    </ligand>
</feature>
<evidence type="ECO:0000256" key="10">
    <source>
        <dbReference type="HAMAP-Rule" id="MF_01973"/>
    </source>
</evidence>
<keyword evidence="5 10" id="KW-0378">Hydrolase</keyword>
<feature type="coiled-coil region" evidence="16">
    <location>
        <begin position="191"/>
        <end position="228"/>
    </location>
</feature>
<dbReference type="Pfam" id="PF02190">
    <property type="entry name" value="LON_substr_bdg"/>
    <property type="match status" value="1"/>
</dbReference>
<dbReference type="Gene3D" id="3.30.230.10">
    <property type="match status" value="1"/>
</dbReference>
<keyword evidence="8 10" id="KW-0346">Stress response</keyword>
<dbReference type="InterPro" id="IPR054594">
    <property type="entry name" value="Lon_lid"/>
</dbReference>
<keyword evidence="20" id="KW-1185">Reference proteome</keyword>
<evidence type="ECO:0000256" key="13">
    <source>
        <dbReference type="PIRSR" id="PIRSR001174-2"/>
    </source>
</evidence>
<evidence type="ECO:0000256" key="2">
    <source>
        <dbReference type="ARBA" id="ARBA00022490"/>
    </source>
</evidence>
<accession>A0A410H329</accession>
<dbReference type="InterPro" id="IPR003593">
    <property type="entry name" value="AAA+_ATPase"/>
</dbReference>
<dbReference type="AlphaFoldDB" id="A0A410H329"/>
<dbReference type="GO" id="GO:0004176">
    <property type="term" value="F:ATP-dependent peptidase activity"/>
    <property type="evidence" value="ECO:0007669"/>
    <property type="project" value="UniProtKB-UniRule"/>
</dbReference>
<evidence type="ECO:0000256" key="1">
    <source>
        <dbReference type="ARBA" id="ARBA00004496"/>
    </source>
</evidence>
<dbReference type="Pfam" id="PF22667">
    <property type="entry name" value="Lon_lid"/>
    <property type="match status" value="1"/>
</dbReference>
<dbReference type="FunFam" id="3.30.230.10:FF:000010">
    <property type="entry name" value="Lon protease"/>
    <property type="match status" value="1"/>
</dbReference>
<keyword evidence="6 10" id="KW-0720">Serine protease</keyword>
<gene>
    <name evidence="10" type="primary">lon</name>
    <name evidence="19" type="ORF">EPV75_06480</name>
</gene>
<dbReference type="GO" id="GO:0016887">
    <property type="term" value="F:ATP hydrolysis activity"/>
    <property type="evidence" value="ECO:0007669"/>
    <property type="project" value="UniProtKB-UniRule"/>
</dbReference>
<dbReference type="InterPro" id="IPR004815">
    <property type="entry name" value="Lon_bac/euk-typ"/>
</dbReference>
<dbReference type="InterPro" id="IPR008268">
    <property type="entry name" value="Peptidase_S16_AS"/>
</dbReference>
<dbReference type="PRINTS" id="PR00830">
    <property type="entry name" value="ENDOLAPTASE"/>
</dbReference>
<dbReference type="PROSITE" id="PS01046">
    <property type="entry name" value="LON_SER"/>
    <property type="match status" value="1"/>
</dbReference>
<protein>
    <recommendedName>
        <fullName evidence="10 11">Lon protease</fullName>
        <ecNumber evidence="10 11">3.4.21.53</ecNumber>
    </recommendedName>
    <alternativeName>
        <fullName evidence="10">ATP-dependent protease La</fullName>
    </alternativeName>
</protein>
<evidence type="ECO:0000313" key="20">
    <source>
        <dbReference type="Proteomes" id="UP000285478"/>
    </source>
</evidence>
<dbReference type="InterPro" id="IPR008269">
    <property type="entry name" value="Lon_proteolytic"/>
</dbReference>
<evidence type="ECO:0000259" key="17">
    <source>
        <dbReference type="PROSITE" id="PS51786"/>
    </source>
</evidence>
<evidence type="ECO:0000256" key="7">
    <source>
        <dbReference type="ARBA" id="ARBA00022840"/>
    </source>
</evidence>
<dbReference type="HAMAP" id="MF_01973">
    <property type="entry name" value="lon_bact"/>
    <property type="match status" value="1"/>
</dbReference>
<dbReference type="Pfam" id="PF00004">
    <property type="entry name" value="AAA"/>
    <property type="match status" value="1"/>
</dbReference>
<dbReference type="NCBIfam" id="NF008053">
    <property type="entry name" value="PRK10787.1"/>
    <property type="match status" value="1"/>
</dbReference>
<dbReference type="Gene3D" id="3.40.50.300">
    <property type="entry name" value="P-loop containing nucleotide triphosphate hydrolases"/>
    <property type="match status" value="1"/>
</dbReference>
<comment type="function">
    <text evidence="10">ATP-dependent serine protease that mediates the selective degradation of mutant and abnormal proteins as well as certain short-lived regulatory proteins. Required for cellular homeostasis and for survival from DNA damage and developmental changes induced by stress. Degrades polypeptides processively to yield small peptide fragments that are 5 to 10 amino acids long. Binds to DNA in a double-stranded, site-specific manner.</text>
</comment>
<dbReference type="InterPro" id="IPR027417">
    <property type="entry name" value="P-loop_NTPase"/>
</dbReference>
<feature type="domain" description="Lon proteolytic" evidence="17">
    <location>
        <begin position="594"/>
        <end position="775"/>
    </location>
</feature>
<reference evidence="19 20" key="1">
    <citation type="journal article" date="2018" name="Environ. Microbiol.">
        <title>Genomes of ubiquitous marine and hypersaline Hydrogenovibrio, Thiomicrorhabdus and Thiomicrospira spp. encode a diversity of mechanisms to sustain chemolithoautotrophy in heterogeneous environments.</title>
        <authorList>
            <person name="Scott K.M."/>
            <person name="Williams J."/>
            <person name="Porter C.M.B."/>
            <person name="Russel S."/>
            <person name="Harmer T.L."/>
            <person name="Paul J.H."/>
            <person name="Antonen K.M."/>
            <person name="Bridges M.K."/>
            <person name="Camper G.J."/>
            <person name="Campla C.K."/>
            <person name="Casella L.G."/>
            <person name="Chase E."/>
            <person name="Conrad J.W."/>
            <person name="Cruz M.C."/>
            <person name="Dunlap D.S."/>
            <person name="Duran L."/>
            <person name="Fahsbender E.M."/>
            <person name="Goldsmith D.B."/>
            <person name="Keeley R.F."/>
            <person name="Kondoff M.R."/>
            <person name="Kussy B.I."/>
            <person name="Lane M.K."/>
            <person name="Lawler S."/>
            <person name="Leigh B.A."/>
            <person name="Lewis C."/>
            <person name="Lostal L.M."/>
            <person name="Marking D."/>
            <person name="Mancera P.A."/>
            <person name="McClenthan E.C."/>
            <person name="McIntyre E.A."/>
            <person name="Mine J.A."/>
            <person name="Modi S."/>
            <person name="Moore B.D."/>
            <person name="Morgan W.A."/>
            <person name="Nelson K.M."/>
            <person name="Nguyen K.N."/>
            <person name="Ogburn N."/>
            <person name="Parrino D.G."/>
            <person name="Pedapudi A.D."/>
            <person name="Pelham R.P."/>
            <person name="Preece A.M."/>
            <person name="Rampersad E.A."/>
            <person name="Richardson J.C."/>
            <person name="Rodgers C.M."/>
            <person name="Schaffer B.L."/>
            <person name="Sheridan N.E."/>
            <person name="Solone M.R."/>
            <person name="Staley Z.R."/>
            <person name="Tabuchi M."/>
            <person name="Waide R.J."/>
            <person name="Wanjugi P.W."/>
            <person name="Young S."/>
            <person name="Clum A."/>
            <person name="Daum C."/>
            <person name="Huntemann M."/>
            <person name="Ivanova N."/>
            <person name="Kyrpides N."/>
            <person name="Mikhailova N."/>
            <person name="Palaniappan K."/>
            <person name="Pillay M."/>
            <person name="Reddy T.B.K."/>
            <person name="Shapiro N."/>
            <person name="Stamatis D."/>
            <person name="Varghese N."/>
            <person name="Woyke T."/>
            <person name="Boden R."/>
            <person name="Freyermuth S.K."/>
            <person name="Kerfeld C.A."/>
        </authorList>
    </citation>
    <scope>NUCLEOTIDE SEQUENCE [LARGE SCALE GENOMIC DNA]</scope>
    <source>
        <strain evidence="19 20">JR-2</strain>
    </source>
</reference>
<comment type="catalytic activity">
    <reaction evidence="9 10 11 14">
        <text>Hydrolysis of proteins in presence of ATP.</text>
        <dbReference type="EC" id="3.4.21.53"/>
    </reaction>
</comment>
<evidence type="ECO:0000259" key="18">
    <source>
        <dbReference type="PROSITE" id="PS51787"/>
    </source>
</evidence>
<evidence type="ECO:0000256" key="3">
    <source>
        <dbReference type="ARBA" id="ARBA00022670"/>
    </source>
</evidence>
<dbReference type="SUPFAM" id="SSF52540">
    <property type="entry name" value="P-loop containing nucleoside triphosphate hydrolases"/>
    <property type="match status" value="1"/>
</dbReference>
<evidence type="ECO:0000256" key="14">
    <source>
        <dbReference type="PROSITE-ProRule" id="PRU01122"/>
    </source>
</evidence>
<evidence type="ECO:0000256" key="9">
    <source>
        <dbReference type="ARBA" id="ARBA00050665"/>
    </source>
</evidence>
<dbReference type="InterPro" id="IPR027065">
    <property type="entry name" value="Lon_Prtase"/>
</dbReference>
<evidence type="ECO:0000256" key="8">
    <source>
        <dbReference type="ARBA" id="ARBA00023016"/>
    </source>
</evidence>
<evidence type="ECO:0000256" key="16">
    <source>
        <dbReference type="SAM" id="Coils"/>
    </source>
</evidence>
<comment type="subunit">
    <text evidence="10 11">Homohexamer. Organized in a ring with a central cavity.</text>
</comment>
<evidence type="ECO:0000256" key="11">
    <source>
        <dbReference type="PIRNR" id="PIRNR001174"/>
    </source>
</evidence>
<keyword evidence="16" id="KW-0175">Coiled coil</keyword>
<feature type="active site" evidence="10 12">
    <location>
        <position position="724"/>
    </location>
</feature>
<dbReference type="InterPro" id="IPR014721">
    <property type="entry name" value="Ribsml_uS5_D2-typ_fold_subgr"/>
</dbReference>
<dbReference type="InterPro" id="IPR020568">
    <property type="entry name" value="Ribosomal_Su5_D2-typ_SF"/>
</dbReference>
<feature type="active site" evidence="10 12">
    <location>
        <position position="681"/>
    </location>
</feature>
<dbReference type="InterPro" id="IPR003959">
    <property type="entry name" value="ATPase_AAA_core"/>
</dbReference>
<dbReference type="RefSeq" id="WP_029938086.1">
    <property type="nucleotide sequence ID" value="NZ_CP035033.1"/>
</dbReference>
<dbReference type="GO" id="GO:0004252">
    <property type="term" value="F:serine-type endopeptidase activity"/>
    <property type="evidence" value="ECO:0007669"/>
    <property type="project" value="UniProtKB-UniRule"/>
</dbReference>
<evidence type="ECO:0000256" key="6">
    <source>
        <dbReference type="ARBA" id="ARBA00022825"/>
    </source>
</evidence>
<organism evidence="19 20">
    <name type="scientific">Hydrogenovibrio thermophilus</name>
    <dbReference type="NCBI Taxonomy" id="265883"/>
    <lineage>
        <taxon>Bacteria</taxon>
        <taxon>Pseudomonadati</taxon>
        <taxon>Pseudomonadota</taxon>
        <taxon>Gammaproteobacteria</taxon>
        <taxon>Thiotrichales</taxon>
        <taxon>Piscirickettsiaceae</taxon>
        <taxon>Hydrogenovibrio</taxon>
    </lineage>
</organism>